<name>A0A518CK43_9PLAN</name>
<dbReference type="InterPro" id="IPR051083">
    <property type="entry name" value="GrpII_Intron_Splice-Mob/Def"/>
</dbReference>
<dbReference type="EMBL" id="CP036281">
    <property type="protein sequence ID" value="QDU79593.1"/>
    <property type="molecule type" value="Genomic_DNA"/>
</dbReference>
<keyword evidence="3" id="KW-0548">Nucleotidyltransferase</keyword>
<reference evidence="11 12" key="1">
    <citation type="submission" date="2019-02" db="EMBL/GenBank/DDBJ databases">
        <title>Deep-cultivation of Planctomycetes and their phenomic and genomic characterization uncovers novel biology.</title>
        <authorList>
            <person name="Wiegand S."/>
            <person name="Jogler M."/>
            <person name="Boedeker C."/>
            <person name="Pinto D."/>
            <person name="Vollmers J."/>
            <person name="Rivas-Marin E."/>
            <person name="Kohn T."/>
            <person name="Peeters S.H."/>
            <person name="Heuer A."/>
            <person name="Rast P."/>
            <person name="Oberbeckmann S."/>
            <person name="Bunk B."/>
            <person name="Jeske O."/>
            <person name="Meyerdierks A."/>
            <person name="Storesund J.E."/>
            <person name="Kallscheuer N."/>
            <person name="Luecker S."/>
            <person name="Lage O.M."/>
            <person name="Pohl T."/>
            <person name="Merkel B.J."/>
            <person name="Hornburger P."/>
            <person name="Mueller R.-W."/>
            <person name="Bruemmer F."/>
            <person name="Labrenz M."/>
            <person name="Spormann A.M."/>
            <person name="Op den Camp H."/>
            <person name="Overmann J."/>
            <person name="Amann R."/>
            <person name="Jetten M.S.M."/>
            <person name="Mascher T."/>
            <person name="Medema M.H."/>
            <person name="Devos D.P."/>
            <person name="Kaster A.-K."/>
            <person name="Ovreas L."/>
            <person name="Rohde M."/>
            <person name="Galperin M.Y."/>
            <person name="Jogler C."/>
        </authorList>
    </citation>
    <scope>NUCLEOTIDE SEQUENCE [LARGE SCALE GENOMIC DNA]</scope>
    <source>
        <strain evidence="11 12">Pla110</strain>
    </source>
</reference>
<dbReference type="KEGG" id="plon:Pla110_13040"/>
<keyword evidence="12" id="KW-1185">Reference proteome</keyword>
<evidence type="ECO:0000313" key="11">
    <source>
        <dbReference type="EMBL" id="QDU79593.1"/>
    </source>
</evidence>
<dbReference type="CDD" id="cd03487">
    <property type="entry name" value="RT_Bac_retron_II"/>
    <property type="match status" value="1"/>
</dbReference>
<dbReference type="InterPro" id="IPR043502">
    <property type="entry name" value="DNA/RNA_pol_sf"/>
</dbReference>
<dbReference type="GO" id="GO:0003723">
    <property type="term" value="F:RNA binding"/>
    <property type="evidence" value="ECO:0007669"/>
    <property type="project" value="InterPro"/>
</dbReference>
<dbReference type="Pfam" id="PF00078">
    <property type="entry name" value="RVT_1"/>
    <property type="match status" value="1"/>
</dbReference>
<dbReference type="SUPFAM" id="SSF56672">
    <property type="entry name" value="DNA/RNA polymerases"/>
    <property type="match status" value="1"/>
</dbReference>
<gene>
    <name evidence="11" type="ORF">Pla110_13040</name>
</gene>
<evidence type="ECO:0000256" key="6">
    <source>
        <dbReference type="ARBA" id="ARBA00022918"/>
    </source>
</evidence>
<evidence type="ECO:0000256" key="1">
    <source>
        <dbReference type="ARBA" id="ARBA00012493"/>
    </source>
</evidence>
<dbReference type="InterPro" id="IPR000123">
    <property type="entry name" value="Reverse_transcriptase_msDNA"/>
</dbReference>
<dbReference type="Proteomes" id="UP000317178">
    <property type="component" value="Chromosome"/>
</dbReference>
<dbReference type="PANTHER" id="PTHR34047">
    <property type="entry name" value="NUCLEAR INTRON MATURASE 1, MITOCHONDRIAL-RELATED"/>
    <property type="match status" value="1"/>
</dbReference>
<keyword evidence="4" id="KW-0479">Metal-binding</keyword>
<keyword evidence="2" id="KW-0808">Transferase</keyword>
<dbReference type="PROSITE" id="PS50878">
    <property type="entry name" value="RT_POL"/>
    <property type="match status" value="1"/>
</dbReference>
<organism evidence="11 12">
    <name type="scientific">Polystyrenella longa</name>
    <dbReference type="NCBI Taxonomy" id="2528007"/>
    <lineage>
        <taxon>Bacteria</taxon>
        <taxon>Pseudomonadati</taxon>
        <taxon>Planctomycetota</taxon>
        <taxon>Planctomycetia</taxon>
        <taxon>Planctomycetales</taxon>
        <taxon>Planctomycetaceae</taxon>
        <taxon>Polystyrenella</taxon>
    </lineage>
</organism>
<comment type="catalytic activity">
    <reaction evidence="9">
        <text>DNA(n) + a 2'-deoxyribonucleoside 5'-triphosphate = DNA(n+1) + diphosphate</text>
        <dbReference type="Rhea" id="RHEA:22508"/>
        <dbReference type="Rhea" id="RHEA-COMP:17339"/>
        <dbReference type="Rhea" id="RHEA-COMP:17340"/>
        <dbReference type="ChEBI" id="CHEBI:33019"/>
        <dbReference type="ChEBI" id="CHEBI:61560"/>
        <dbReference type="ChEBI" id="CHEBI:173112"/>
        <dbReference type="EC" id="2.7.7.49"/>
    </reaction>
</comment>
<dbReference type="PRINTS" id="PR00866">
    <property type="entry name" value="RNADNAPOLMS"/>
</dbReference>
<proteinExistence type="inferred from homology"/>
<dbReference type="PANTHER" id="PTHR34047:SF7">
    <property type="entry name" value="RNA-DIRECTED DNA POLYMERASE"/>
    <property type="match status" value="1"/>
</dbReference>
<evidence type="ECO:0000256" key="3">
    <source>
        <dbReference type="ARBA" id="ARBA00022695"/>
    </source>
</evidence>
<dbReference type="EC" id="2.7.7.49" evidence="1"/>
<accession>A0A518CK43</accession>
<feature type="domain" description="Reverse transcriptase" evidence="10">
    <location>
        <begin position="136"/>
        <end position="370"/>
    </location>
</feature>
<evidence type="ECO:0000256" key="4">
    <source>
        <dbReference type="ARBA" id="ARBA00022723"/>
    </source>
</evidence>
<evidence type="ECO:0000256" key="8">
    <source>
        <dbReference type="ARBA" id="ARBA00034120"/>
    </source>
</evidence>
<dbReference type="InterPro" id="IPR000477">
    <property type="entry name" value="RT_dom"/>
</dbReference>
<keyword evidence="6 11" id="KW-0695">RNA-directed DNA polymerase</keyword>
<evidence type="ECO:0000259" key="10">
    <source>
        <dbReference type="PROSITE" id="PS50878"/>
    </source>
</evidence>
<dbReference type="OrthoDB" id="9788687at2"/>
<comment type="similarity">
    <text evidence="8">Belongs to the bacterial reverse transcriptase family.</text>
</comment>
<evidence type="ECO:0000256" key="7">
    <source>
        <dbReference type="ARBA" id="ARBA00023118"/>
    </source>
</evidence>
<dbReference type="GO" id="GO:0003964">
    <property type="term" value="F:RNA-directed DNA polymerase activity"/>
    <property type="evidence" value="ECO:0007669"/>
    <property type="project" value="UniProtKB-KW"/>
</dbReference>
<protein>
    <recommendedName>
        <fullName evidence="1">RNA-directed DNA polymerase</fullName>
        <ecNumber evidence="1">2.7.7.49</ecNumber>
    </recommendedName>
</protein>
<dbReference type="AlphaFoldDB" id="A0A518CK43"/>
<evidence type="ECO:0000256" key="2">
    <source>
        <dbReference type="ARBA" id="ARBA00022679"/>
    </source>
</evidence>
<dbReference type="RefSeq" id="WP_144994316.1">
    <property type="nucleotide sequence ID" value="NZ_CP036281.1"/>
</dbReference>
<evidence type="ECO:0000256" key="9">
    <source>
        <dbReference type="ARBA" id="ARBA00048173"/>
    </source>
</evidence>
<evidence type="ECO:0000256" key="5">
    <source>
        <dbReference type="ARBA" id="ARBA00022842"/>
    </source>
</evidence>
<sequence>MGFFDFLLRLLGLKSKPQATMAPAAGTQFKKTTSPKRTDRKLDPLRFQRERWSKVAKSPQQQTTTSRPFSVPAVKVEQPYPFAHFSPMGDGYLDLSQDGDSVQLQELELPEFSNPQQMADWLQMPVGQLAWLTCQFEEGYAHATEKAAHYHFRWLPKRNFGCRLIESPKPLLKQAQRKVLREILDNVPTHQAAHGFVQGSSILTNAQPHCGKRVVLKFDLENFYPHVRFSKVVAIFRSMGYSREASIWLSRLCMSRLPLDCKPPTANPEALWIYQPTHLPQGAPTSPTLANLAAYVLDVRLDGLARSFGADYSRYADDLTFSGDAQFLRSLKSFIPFVEKIIRETGFKVNKNKRKVIRNNQRQSVTGVTVNEHPNINRKEFDRLKAILHNCVRYGSESQNRDQLPDFQAHLRGRVAYFQQLNPTRAAKLKQVFEQIRW</sequence>
<dbReference type="GO" id="GO:0046872">
    <property type="term" value="F:metal ion binding"/>
    <property type="evidence" value="ECO:0007669"/>
    <property type="project" value="UniProtKB-KW"/>
</dbReference>
<dbReference type="GO" id="GO:0051607">
    <property type="term" value="P:defense response to virus"/>
    <property type="evidence" value="ECO:0007669"/>
    <property type="project" value="UniProtKB-KW"/>
</dbReference>
<keyword evidence="7" id="KW-0051">Antiviral defense</keyword>
<keyword evidence="5" id="KW-0460">Magnesium</keyword>
<evidence type="ECO:0000313" key="12">
    <source>
        <dbReference type="Proteomes" id="UP000317178"/>
    </source>
</evidence>